<evidence type="ECO:0000313" key="2">
    <source>
        <dbReference type="EMBL" id="SFV56969.1"/>
    </source>
</evidence>
<keyword evidence="1" id="KW-0472">Membrane</keyword>
<gene>
    <name evidence="2" type="ORF">MNB_SM-7-464</name>
</gene>
<keyword evidence="1" id="KW-0812">Transmembrane</keyword>
<reference evidence="2" key="1">
    <citation type="submission" date="2016-10" db="EMBL/GenBank/DDBJ databases">
        <authorList>
            <person name="de Groot N.N."/>
        </authorList>
    </citation>
    <scope>NUCLEOTIDE SEQUENCE</scope>
</reference>
<organism evidence="2">
    <name type="scientific">hydrothermal vent metagenome</name>
    <dbReference type="NCBI Taxonomy" id="652676"/>
    <lineage>
        <taxon>unclassified sequences</taxon>
        <taxon>metagenomes</taxon>
        <taxon>ecological metagenomes</taxon>
    </lineage>
</organism>
<feature type="transmembrane region" description="Helical" evidence="1">
    <location>
        <begin position="22"/>
        <end position="41"/>
    </location>
</feature>
<dbReference type="AlphaFoldDB" id="A0A1W1BTV9"/>
<dbReference type="EMBL" id="FPHB01000038">
    <property type="protein sequence ID" value="SFV56969.1"/>
    <property type="molecule type" value="Genomic_DNA"/>
</dbReference>
<keyword evidence="1" id="KW-1133">Transmembrane helix</keyword>
<evidence type="ECO:0000256" key="1">
    <source>
        <dbReference type="SAM" id="Phobius"/>
    </source>
</evidence>
<name>A0A1W1BTV9_9ZZZZ</name>
<protein>
    <submittedName>
        <fullName evidence="2">Uncharacterized protein</fullName>
    </submittedName>
</protein>
<sequence length="51" mass="5800">MIDACTDISCGNIFALLNQGPLTLTLVLHTILVIPMFFIYFQEKKRLEEGQ</sequence>
<accession>A0A1W1BTV9</accession>
<proteinExistence type="predicted"/>